<organism evidence="1 2">
    <name type="scientific">Oculimacula yallundae</name>
    <dbReference type="NCBI Taxonomy" id="86028"/>
    <lineage>
        <taxon>Eukaryota</taxon>
        <taxon>Fungi</taxon>
        <taxon>Dikarya</taxon>
        <taxon>Ascomycota</taxon>
        <taxon>Pezizomycotina</taxon>
        <taxon>Leotiomycetes</taxon>
        <taxon>Helotiales</taxon>
        <taxon>Ploettnerulaceae</taxon>
        <taxon>Oculimacula</taxon>
    </lineage>
</organism>
<proteinExistence type="predicted"/>
<reference evidence="1 2" key="1">
    <citation type="journal article" date="2024" name="Commun. Biol.">
        <title>Comparative genomic analysis of thermophilic fungi reveals convergent evolutionary adaptations and gene losses.</title>
        <authorList>
            <person name="Steindorff A.S."/>
            <person name="Aguilar-Pontes M.V."/>
            <person name="Robinson A.J."/>
            <person name="Andreopoulos B."/>
            <person name="LaButti K."/>
            <person name="Kuo A."/>
            <person name="Mondo S."/>
            <person name="Riley R."/>
            <person name="Otillar R."/>
            <person name="Haridas S."/>
            <person name="Lipzen A."/>
            <person name="Grimwood J."/>
            <person name="Schmutz J."/>
            <person name="Clum A."/>
            <person name="Reid I.D."/>
            <person name="Moisan M.C."/>
            <person name="Butler G."/>
            <person name="Nguyen T.T.M."/>
            <person name="Dewar K."/>
            <person name="Conant G."/>
            <person name="Drula E."/>
            <person name="Henrissat B."/>
            <person name="Hansel C."/>
            <person name="Singer S."/>
            <person name="Hutchinson M.I."/>
            <person name="de Vries R.P."/>
            <person name="Natvig D.O."/>
            <person name="Powell A.J."/>
            <person name="Tsang A."/>
            <person name="Grigoriev I.V."/>
        </authorList>
    </citation>
    <scope>NUCLEOTIDE SEQUENCE [LARGE SCALE GENOMIC DNA]</scope>
    <source>
        <strain evidence="1 2">CBS 494.80</strain>
    </source>
</reference>
<name>A0ABR4BY15_9HELO</name>
<dbReference type="EMBL" id="JAZHXI010000018">
    <property type="protein sequence ID" value="KAL2061939.1"/>
    <property type="molecule type" value="Genomic_DNA"/>
</dbReference>
<evidence type="ECO:0000313" key="1">
    <source>
        <dbReference type="EMBL" id="KAL2061939.1"/>
    </source>
</evidence>
<accession>A0ABR4BY15</accession>
<protein>
    <submittedName>
        <fullName evidence="1">Uncharacterized protein</fullName>
    </submittedName>
</protein>
<evidence type="ECO:0000313" key="2">
    <source>
        <dbReference type="Proteomes" id="UP001595075"/>
    </source>
</evidence>
<comment type="caution">
    <text evidence="1">The sequence shown here is derived from an EMBL/GenBank/DDBJ whole genome shotgun (WGS) entry which is preliminary data.</text>
</comment>
<dbReference type="Proteomes" id="UP001595075">
    <property type="component" value="Unassembled WGS sequence"/>
</dbReference>
<sequence length="243" mass="27937">MVLISPYPIEIRSPRRKPSLMTLLKDSDGEEDPPHESFADILRASWTVYGEAVDIYYKKNTFIFGLGGNNYGSKIEANEHGRNAFLKRIPKGLLALIRTVEIHMFAMPHDWTIDRNPGIQQKIRDSKDLYTITRFILKDLKGIRSLSIHDHESVSLINKDQLQNFPVIVRHLRLTAIIFGRLVKLHCQVSGNSNAPNPVLDLRWAMREADTGVMTIMQAKHRDKSVAKGRWWHLQVARGREHN</sequence>
<keyword evidence="2" id="KW-1185">Reference proteome</keyword>
<gene>
    <name evidence="1" type="ORF">VTL71DRAFT_7317</name>
</gene>